<evidence type="ECO:0000256" key="4">
    <source>
        <dbReference type="ARBA" id="ARBA00022490"/>
    </source>
</evidence>
<dbReference type="Gene3D" id="3.60.20.10">
    <property type="entry name" value="Glutamine Phosphoribosylpyrophosphate, subunit 1, domain 1"/>
    <property type="match status" value="1"/>
</dbReference>
<feature type="domain" description="Aldehyde dehydrogenase" evidence="13">
    <location>
        <begin position="55"/>
        <end position="396"/>
    </location>
</feature>
<dbReference type="SUPFAM" id="SSF53720">
    <property type="entry name" value="ALDH-like"/>
    <property type="match status" value="1"/>
</dbReference>
<keyword evidence="6 12" id="KW-0560">Oxidoreductase</keyword>
<dbReference type="EMBL" id="JI168457">
    <property type="protein sequence ID" value="ADY43210.1"/>
    <property type="molecule type" value="mRNA"/>
</dbReference>
<name>F1KZA6_ASCSU</name>
<dbReference type="InterPro" id="IPR016162">
    <property type="entry name" value="Ald_DH_N"/>
</dbReference>
<evidence type="ECO:0000259" key="13">
    <source>
        <dbReference type="Pfam" id="PF00171"/>
    </source>
</evidence>
<comment type="subcellular location">
    <subcellularLocation>
        <location evidence="1">Nucleus</location>
    </subcellularLocation>
</comment>
<evidence type="ECO:0000256" key="7">
    <source>
        <dbReference type="ARBA" id="ARBA00023027"/>
    </source>
</evidence>
<organism evidence="14">
    <name type="scientific">Ascaris suum</name>
    <name type="common">Pig roundworm</name>
    <name type="synonym">Ascaris lumbricoides</name>
    <dbReference type="NCBI Taxonomy" id="6253"/>
    <lineage>
        <taxon>Eukaryota</taxon>
        <taxon>Metazoa</taxon>
        <taxon>Ecdysozoa</taxon>
        <taxon>Nematoda</taxon>
        <taxon>Chromadorea</taxon>
        <taxon>Rhabditida</taxon>
        <taxon>Spirurina</taxon>
        <taxon>Ascaridomorpha</taxon>
        <taxon>Ascaridoidea</taxon>
        <taxon>Ascarididae</taxon>
        <taxon>Ascaris</taxon>
    </lineage>
</organism>
<dbReference type="InterPro" id="IPR016163">
    <property type="entry name" value="Ald_DH_C"/>
</dbReference>
<dbReference type="AlphaFoldDB" id="F1KZA6"/>
<evidence type="ECO:0000256" key="9">
    <source>
        <dbReference type="ARBA" id="ARBA00024226"/>
    </source>
</evidence>
<keyword evidence="5" id="KW-0647">Proteasome</keyword>
<dbReference type="InterPro" id="IPR023333">
    <property type="entry name" value="Proteasome_suB-type"/>
</dbReference>
<dbReference type="InterPro" id="IPR015590">
    <property type="entry name" value="Aldehyde_DH_dom"/>
</dbReference>
<dbReference type="InterPro" id="IPR016161">
    <property type="entry name" value="Ald_DH/histidinol_DH"/>
</dbReference>
<dbReference type="CDD" id="cd03758">
    <property type="entry name" value="proteasome_beta_type_2"/>
    <property type="match status" value="1"/>
</dbReference>
<keyword evidence="7" id="KW-0520">NAD</keyword>
<evidence type="ECO:0000256" key="12">
    <source>
        <dbReference type="RuleBase" id="RU003345"/>
    </source>
</evidence>
<dbReference type="InterPro" id="IPR044638">
    <property type="entry name" value="ALDH7A1-like"/>
</dbReference>
<dbReference type="EC" id="1.2.1.3" evidence="9"/>
<dbReference type="Pfam" id="PF00227">
    <property type="entry name" value="Proteasome"/>
    <property type="match status" value="1"/>
</dbReference>
<dbReference type="PANTHER" id="PTHR43521:SF1">
    <property type="entry name" value="ALPHA-AMINOADIPIC SEMIALDEHYDE DEHYDROGENASE"/>
    <property type="match status" value="1"/>
</dbReference>
<dbReference type="PROSITE" id="PS51476">
    <property type="entry name" value="PROTEASOME_BETA_2"/>
    <property type="match status" value="1"/>
</dbReference>
<accession>F1KZA6</accession>
<reference evidence="14" key="1">
    <citation type="journal article" date="2011" name="Genome Res.">
        <title>Deep small RNA sequencing from the nematode Ascaris reveals conservation, functional diversification, and novel developmental profiles.</title>
        <authorList>
            <person name="Wang J."/>
            <person name="Czech B."/>
            <person name="Crunk A."/>
            <person name="Wallace A."/>
            <person name="Mitreva M."/>
            <person name="Hannon G.J."/>
            <person name="Davis R.E."/>
        </authorList>
    </citation>
    <scope>NUCLEOTIDE SEQUENCE</scope>
</reference>
<dbReference type="InterPro" id="IPR029510">
    <property type="entry name" value="Ald_DH_CS_GLU"/>
</dbReference>
<evidence type="ECO:0000256" key="3">
    <source>
        <dbReference type="ARBA" id="ARBA00011881"/>
    </source>
</evidence>
<feature type="active site" evidence="11">
    <location>
        <position position="287"/>
    </location>
</feature>
<keyword evidence="8" id="KW-0539">Nucleus</keyword>
<dbReference type="Gene3D" id="3.40.309.10">
    <property type="entry name" value="Aldehyde Dehydrogenase, Chain A, domain 2"/>
    <property type="match status" value="1"/>
</dbReference>
<dbReference type="PROSITE" id="PS00687">
    <property type="entry name" value="ALDEHYDE_DEHYDR_GLU"/>
    <property type="match status" value="1"/>
</dbReference>
<evidence type="ECO:0000256" key="10">
    <source>
        <dbReference type="ARBA" id="ARBA00026071"/>
    </source>
</evidence>
<evidence type="ECO:0000256" key="2">
    <source>
        <dbReference type="ARBA" id="ARBA00009986"/>
    </source>
</evidence>
<evidence type="ECO:0000256" key="8">
    <source>
        <dbReference type="ARBA" id="ARBA00023242"/>
    </source>
</evidence>
<evidence type="ECO:0000256" key="6">
    <source>
        <dbReference type="ARBA" id="ARBA00023002"/>
    </source>
</evidence>
<evidence type="ECO:0000313" key="14">
    <source>
        <dbReference type="EMBL" id="ADY43210.1"/>
    </source>
</evidence>
<dbReference type="Gene3D" id="3.40.605.10">
    <property type="entry name" value="Aldehyde Dehydrogenase, Chain A, domain 1"/>
    <property type="match status" value="1"/>
</dbReference>
<dbReference type="GO" id="GO:0005839">
    <property type="term" value="C:proteasome core complex"/>
    <property type="evidence" value="ECO:0007669"/>
    <property type="project" value="InterPro"/>
</dbReference>
<dbReference type="PANTHER" id="PTHR43521">
    <property type="entry name" value="ALPHA-AMINOADIPIC SEMIALDEHYDE DEHYDROGENASE"/>
    <property type="match status" value="1"/>
</dbReference>
<dbReference type="SUPFAM" id="SSF56235">
    <property type="entry name" value="N-terminal nucleophile aminohydrolases (Ntn hydrolases)"/>
    <property type="match status" value="1"/>
</dbReference>
<dbReference type="GO" id="GO:0005634">
    <property type="term" value="C:nucleus"/>
    <property type="evidence" value="ECO:0007669"/>
    <property type="project" value="UniProtKB-SubCell"/>
</dbReference>
<dbReference type="InterPro" id="IPR035206">
    <property type="entry name" value="Proteasome_beta2"/>
</dbReference>
<dbReference type="InterPro" id="IPR029055">
    <property type="entry name" value="Ntn_hydrolases_N"/>
</dbReference>
<evidence type="ECO:0000256" key="1">
    <source>
        <dbReference type="ARBA" id="ARBA00004123"/>
    </source>
</evidence>
<dbReference type="MEROPS" id="T01.984"/>
<sequence length="613" mass="67563">MITRELFASISGIRLIQKRLSSMLISDSKYAFLKELGLSEESCGVFNGEWRASGALIESLCPSNNEIIACVKTGTAEDYERVIKAARDAYEFWADIPAPRRGQIVRQIGDALRGQQENLGKLVSLEMGKIIAEGIGEVQEYVDICDYAVGLSRCFAGQILPSERPGHALLEQWNPLGVVGVISAFNFPCAVYGWNNALALVCGNAVLWKPAPSTPLTAIAITKLIEKVLKANNIPGGLCSLVTGDGNVGQSLVKDKRVNLVSFTGSTAVGKIVGQQVHARFGKFLLELGGNNAIIVNEDADLDMVVPATVFAAVGTAGQRCTTTRRIIVHEKVYDDLVKRLKKAYSQLESRIGDPLDSNTLIGPMHSPQAVMHYKAAIAEAIVQGGKVEFGGRVLEESQLLIVFIEKRVKMAGGVHFLLGICTKDYVLLAADRSCFAYGAIVVTDEQDKKFDLGNKLVMLCIGEDGDVAQFGDWSKRNIQLYKLRYGYEMSPRSCHHWIRRSIAESLRSEDYYIVDTLIGGYDEFEKKAFLGSVDYLGNGLADQPYLFRGFSGRFCYAILDRLYRSDMSEAEGLNVLKKCLMEAKRRFVANLPNFQVMVIDKNGFRQLDDVKV</sequence>
<comment type="subunit">
    <text evidence="10">The 26S proteasome consists of a 20S proteasome core and two 19S regulatory subunits. The 20S proteasome core is composed of 28 subunits that are arranged in four stacked rings, resulting in a barrel-shaped structure. The two end rings are each formed by seven alpha subunits, and the two central rings are each formed by seven beta subunits. The catalytic chamber with the active sites is on the inside of the barrel.</text>
</comment>
<dbReference type="Pfam" id="PF00171">
    <property type="entry name" value="Aldedh"/>
    <property type="match status" value="1"/>
</dbReference>
<keyword evidence="4" id="KW-0963">Cytoplasm</keyword>
<dbReference type="GO" id="GO:0004029">
    <property type="term" value="F:aldehyde dehydrogenase (NAD+) activity"/>
    <property type="evidence" value="ECO:0007669"/>
    <property type="project" value="UniProtKB-EC"/>
</dbReference>
<dbReference type="InterPro" id="IPR001353">
    <property type="entry name" value="Proteasome_sua/b"/>
</dbReference>
<proteinExistence type="evidence at transcript level"/>
<protein>
    <recommendedName>
        <fullName evidence="9">aldehyde dehydrogenase (NAD(+))</fullName>
        <ecNumber evidence="9">1.2.1.3</ecNumber>
    </recommendedName>
</protein>
<evidence type="ECO:0000256" key="5">
    <source>
        <dbReference type="ARBA" id="ARBA00022942"/>
    </source>
</evidence>
<dbReference type="GO" id="GO:0010498">
    <property type="term" value="P:proteasomal protein catabolic process"/>
    <property type="evidence" value="ECO:0007669"/>
    <property type="project" value="InterPro"/>
</dbReference>
<evidence type="ECO:0000256" key="11">
    <source>
        <dbReference type="PROSITE-ProRule" id="PRU10007"/>
    </source>
</evidence>
<comment type="subunit">
    <text evidence="3">Homotetramer.</text>
</comment>
<comment type="similarity">
    <text evidence="2 12">Belongs to the aldehyde dehydrogenase family.</text>
</comment>